<dbReference type="GO" id="GO:0005524">
    <property type="term" value="F:ATP binding"/>
    <property type="evidence" value="ECO:0007669"/>
    <property type="project" value="UniProtKB-KW"/>
</dbReference>
<comment type="similarity">
    <text evidence="2">Belongs to the ABC transporter superfamily.</text>
</comment>
<keyword evidence="5" id="KW-0547">Nucleotide-binding</keyword>
<dbReference type="InterPro" id="IPR027417">
    <property type="entry name" value="P-loop_NTPase"/>
</dbReference>
<dbReference type="Proteomes" id="UP000191987">
    <property type="component" value="Unassembled WGS sequence"/>
</dbReference>
<protein>
    <submittedName>
        <fullName evidence="8">Putative sugar ABC transporter (ATP-binding protein), with TOBE domain (C-terminal)</fullName>
    </submittedName>
</protein>
<dbReference type="RefSeq" id="WP_080820842.1">
    <property type="nucleotide sequence ID" value="NZ_LT009749.1"/>
</dbReference>
<keyword evidence="6 8" id="KW-0067">ATP-binding</keyword>
<dbReference type="InterPro" id="IPR012340">
    <property type="entry name" value="NA-bd_OB-fold"/>
</dbReference>
<keyword evidence="4" id="KW-0472">Membrane</keyword>
<dbReference type="Gene3D" id="2.40.50.140">
    <property type="entry name" value="Nucleic acid-binding proteins"/>
    <property type="match status" value="1"/>
</dbReference>
<dbReference type="InterPro" id="IPR008995">
    <property type="entry name" value="Mo/tungstate-bd_C_term_dom"/>
</dbReference>
<dbReference type="FunFam" id="3.40.50.300:FF:000042">
    <property type="entry name" value="Maltose/maltodextrin ABC transporter, ATP-binding protein"/>
    <property type="match status" value="1"/>
</dbReference>
<dbReference type="SUPFAM" id="SSF52540">
    <property type="entry name" value="P-loop containing nucleoside triphosphate hydrolases"/>
    <property type="match status" value="1"/>
</dbReference>
<keyword evidence="3" id="KW-0813">Transport</keyword>
<dbReference type="InterPro" id="IPR017871">
    <property type="entry name" value="ABC_transporter-like_CS"/>
</dbReference>
<feature type="domain" description="ABC transporter" evidence="7">
    <location>
        <begin position="3"/>
        <end position="233"/>
    </location>
</feature>
<dbReference type="InterPro" id="IPR047641">
    <property type="entry name" value="ABC_transpr_MalK/UgpC-like"/>
</dbReference>
<dbReference type="Pfam" id="PF08402">
    <property type="entry name" value="TOBE_2"/>
    <property type="match status" value="1"/>
</dbReference>
<evidence type="ECO:0000259" key="7">
    <source>
        <dbReference type="PROSITE" id="PS50893"/>
    </source>
</evidence>
<evidence type="ECO:0000256" key="6">
    <source>
        <dbReference type="ARBA" id="ARBA00022840"/>
    </source>
</evidence>
<dbReference type="GO" id="GO:0016887">
    <property type="term" value="F:ATP hydrolysis activity"/>
    <property type="evidence" value="ECO:0007669"/>
    <property type="project" value="InterPro"/>
</dbReference>
<dbReference type="InterPro" id="IPR003593">
    <property type="entry name" value="AAA+_ATPase"/>
</dbReference>
<evidence type="ECO:0000313" key="9">
    <source>
        <dbReference type="Proteomes" id="UP000191987"/>
    </source>
</evidence>
<evidence type="ECO:0000313" key="8">
    <source>
        <dbReference type="EMBL" id="CUX56599.1"/>
    </source>
</evidence>
<dbReference type="Pfam" id="PF00005">
    <property type="entry name" value="ABC_tran"/>
    <property type="match status" value="1"/>
</dbReference>
<dbReference type="InterPro" id="IPR003439">
    <property type="entry name" value="ABC_transporter-like_ATP-bd"/>
</dbReference>
<dbReference type="PANTHER" id="PTHR43875">
    <property type="entry name" value="MALTODEXTRIN IMPORT ATP-BINDING PROTEIN MSMX"/>
    <property type="match status" value="1"/>
</dbReference>
<evidence type="ECO:0000256" key="3">
    <source>
        <dbReference type="ARBA" id="ARBA00022448"/>
    </source>
</evidence>
<dbReference type="PANTHER" id="PTHR43875:SF3">
    <property type="entry name" value="MALTOSE_MALTODEXTRIN IMPORT ATP-BINDING PROTEIN MALK"/>
    <property type="match status" value="1"/>
</dbReference>
<dbReference type="GO" id="GO:0015423">
    <property type="term" value="F:ABC-type maltose transporter activity"/>
    <property type="evidence" value="ECO:0007669"/>
    <property type="project" value="TreeGrafter"/>
</dbReference>
<sequence length="357" mass="39012">MGVRLNNVAKSFGSFAAIRDVSMEIPAGSFAVFVGPSGCGKSTLLRMIAGLEETSGGRIAIDERDVTAVEPADRGVAMVFQNYALYPHLTVFENMAFSLRLARRPKAEVTERVGEAARILQLEEHLHKRPSQLSGGQRQRVAIGRAIVRQPKVFLFDEPLSNLDAELRVQMRLELTRLHRKLGATMIYVTHDQVEAMTLADRIFVLKGGIVQQAGAPLTLYDDPDNRFVAGFIGSPAMNFLRADIVSQADGIVTLAPEGGAGHLRARLAQSVSPGQRVEIGIRPEHLTIAEQGALPVVVEVAEELGDLSYLYTRTGAGKEIIVQRQGTRERLDGRSVSLTASPDHVLVFDDDGRRLR</sequence>
<dbReference type="GO" id="GO:1990060">
    <property type="term" value="C:maltose transport complex"/>
    <property type="evidence" value="ECO:0007669"/>
    <property type="project" value="TreeGrafter"/>
</dbReference>
<evidence type="ECO:0000256" key="1">
    <source>
        <dbReference type="ARBA" id="ARBA00004417"/>
    </source>
</evidence>
<dbReference type="Gene3D" id="3.40.50.300">
    <property type="entry name" value="P-loop containing nucleotide triphosphate hydrolases"/>
    <property type="match status" value="1"/>
</dbReference>
<dbReference type="NCBIfam" id="NF008653">
    <property type="entry name" value="PRK11650.1"/>
    <property type="match status" value="1"/>
</dbReference>
<evidence type="ECO:0000256" key="4">
    <source>
        <dbReference type="ARBA" id="ARBA00022519"/>
    </source>
</evidence>
<reference evidence="8 9" key="1">
    <citation type="submission" date="2016-01" db="EMBL/GenBank/DDBJ databases">
        <authorList>
            <person name="Oliw E.H."/>
        </authorList>
    </citation>
    <scope>NUCLEOTIDE SEQUENCE [LARGE SCALE GENOMIC DNA]</scope>
    <source>
        <strain evidence="8 9">Zutra 3-1</strain>
    </source>
</reference>
<dbReference type="GO" id="GO:0055052">
    <property type="term" value="C:ATP-binding cassette (ABC) transporter complex, substrate-binding subunit-containing"/>
    <property type="evidence" value="ECO:0007669"/>
    <property type="project" value="TreeGrafter"/>
</dbReference>
<organism evidence="8 9">
    <name type="scientific">Agrobacterium deltaense Zutra 3/1</name>
    <dbReference type="NCBI Taxonomy" id="1183427"/>
    <lineage>
        <taxon>Bacteria</taxon>
        <taxon>Pseudomonadati</taxon>
        <taxon>Pseudomonadota</taxon>
        <taxon>Alphaproteobacteria</taxon>
        <taxon>Hyphomicrobiales</taxon>
        <taxon>Rhizobiaceae</taxon>
        <taxon>Rhizobium/Agrobacterium group</taxon>
        <taxon>Agrobacterium</taxon>
    </lineage>
</organism>
<dbReference type="InterPro" id="IPR013611">
    <property type="entry name" value="Transp-assoc_OB_typ2"/>
</dbReference>
<comment type="subcellular location">
    <subcellularLocation>
        <location evidence="1">Cell inner membrane</location>
        <topology evidence="1">Peripheral membrane protein</topology>
    </subcellularLocation>
</comment>
<dbReference type="EMBL" id="FBWG01000041">
    <property type="protein sequence ID" value="CUX56599.1"/>
    <property type="molecule type" value="Genomic_DNA"/>
</dbReference>
<keyword evidence="4" id="KW-0997">Cell inner membrane</keyword>
<dbReference type="SUPFAM" id="SSF50331">
    <property type="entry name" value="MOP-like"/>
    <property type="match status" value="1"/>
</dbReference>
<keyword evidence="4" id="KW-1003">Cell membrane</keyword>
<evidence type="ECO:0000256" key="2">
    <source>
        <dbReference type="ARBA" id="ARBA00005417"/>
    </source>
</evidence>
<evidence type="ECO:0000256" key="5">
    <source>
        <dbReference type="ARBA" id="ARBA00022741"/>
    </source>
</evidence>
<name>A0A1S7RT28_9HYPH</name>
<accession>A0A1S7RT28</accession>
<gene>
    <name evidence="8" type="ORF">AGR7C_Lc220059</name>
</gene>
<dbReference type="PROSITE" id="PS50893">
    <property type="entry name" value="ABC_TRANSPORTER_2"/>
    <property type="match status" value="1"/>
</dbReference>
<proteinExistence type="inferred from homology"/>
<dbReference type="SMART" id="SM00382">
    <property type="entry name" value="AAA"/>
    <property type="match status" value="1"/>
</dbReference>
<dbReference type="Gene3D" id="2.40.50.100">
    <property type="match status" value="1"/>
</dbReference>
<dbReference type="PROSITE" id="PS00211">
    <property type="entry name" value="ABC_TRANSPORTER_1"/>
    <property type="match status" value="1"/>
</dbReference>
<dbReference type="InterPro" id="IPR015855">
    <property type="entry name" value="ABC_transpr_MalK-like"/>
</dbReference>
<dbReference type="AlphaFoldDB" id="A0A1S7RT28"/>
<dbReference type="CDD" id="cd03301">
    <property type="entry name" value="ABC_MalK_N"/>
    <property type="match status" value="1"/>
</dbReference>